<reference evidence="1 2" key="1">
    <citation type="submission" date="2024-04" db="EMBL/GenBank/DDBJ databases">
        <title>Tritrichomonas musculus Genome.</title>
        <authorList>
            <person name="Alves-Ferreira E."/>
            <person name="Grigg M."/>
            <person name="Lorenzi H."/>
            <person name="Galac M."/>
        </authorList>
    </citation>
    <scope>NUCLEOTIDE SEQUENCE [LARGE SCALE GENOMIC DNA]</scope>
    <source>
        <strain evidence="1 2">EAF2021</strain>
    </source>
</reference>
<organism evidence="1 2">
    <name type="scientific">Tritrichomonas musculus</name>
    <dbReference type="NCBI Taxonomy" id="1915356"/>
    <lineage>
        <taxon>Eukaryota</taxon>
        <taxon>Metamonada</taxon>
        <taxon>Parabasalia</taxon>
        <taxon>Tritrichomonadida</taxon>
        <taxon>Tritrichomonadidae</taxon>
        <taxon>Tritrichomonas</taxon>
    </lineage>
</organism>
<evidence type="ECO:0000313" key="2">
    <source>
        <dbReference type="Proteomes" id="UP001470230"/>
    </source>
</evidence>
<proteinExistence type="predicted"/>
<evidence type="ECO:0000313" key="1">
    <source>
        <dbReference type="EMBL" id="KAK8883825.1"/>
    </source>
</evidence>
<name>A0ABR2JY99_9EUKA</name>
<comment type="caution">
    <text evidence="1">The sequence shown here is derived from an EMBL/GenBank/DDBJ whole genome shotgun (WGS) entry which is preliminary data.</text>
</comment>
<keyword evidence="2" id="KW-1185">Reference proteome</keyword>
<gene>
    <name evidence="1" type="ORF">M9Y10_042924</name>
</gene>
<dbReference type="Proteomes" id="UP001470230">
    <property type="component" value="Unassembled WGS sequence"/>
</dbReference>
<sequence length="98" mass="11525">MVARAFNIVEMAPIANFIPWFIYSFDQYDGEEPNMTELMTLLSANIHILPPKEEKHQCLKKDLLNDKEKLEDYEKVESDSYEYNDDDDAVILITFWCA</sequence>
<dbReference type="EMBL" id="JAPFFF010000008">
    <property type="protein sequence ID" value="KAK8883825.1"/>
    <property type="molecule type" value="Genomic_DNA"/>
</dbReference>
<protein>
    <submittedName>
        <fullName evidence="1">Uncharacterized protein</fullName>
    </submittedName>
</protein>
<accession>A0ABR2JY99</accession>